<reference evidence="2" key="1">
    <citation type="submission" date="2021-10" db="EMBL/GenBank/DDBJ databases">
        <title>Anaerobic single-cell dispensing facilitates the cultivation of human gut bacteria.</title>
        <authorList>
            <person name="Afrizal A."/>
        </authorList>
    </citation>
    <scope>NUCLEOTIDE SEQUENCE</scope>
    <source>
        <strain evidence="2">CLA-AA-H272</strain>
    </source>
</reference>
<dbReference type="Proteomes" id="UP001199319">
    <property type="component" value="Unassembled WGS sequence"/>
</dbReference>
<keyword evidence="3" id="KW-1185">Reference proteome</keyword>
<protein>
    <submittedName>
        <fullName evidence="2">GNAT family N-acetyltransferase</fullName>
    </submittedName>
</protein>
<dbReference type="GO" id="GO:0016747">
    <property type="term" value="F:acyltransferase activity, transferring groups other than amino-acyl groups"/>
    <property type="evidence" value="ECO:0007669"/>
    <property type="project" value="InterPro"/>
</dbReference>
<evidence type="ECO:0000313" key="3">
    <source>
        <dbReference type="Proteomes" id="UP001199319"/>
    </source>
</evidence>
<dbReference type="Pfam" id="PF00583">
    <property type="entry name" value="Acetyltransf_1"/>
    <property type="match status" value="1"/>
</dbReference>
<dbReference type="PROSITE" id="PS51186">
    <property type="entry name" value="GNAT"/>
    <property type="match status" value="1"/>
</dbReference>
<sequence>MLLKITDGQALDERRLMDVYAESNLENADFFCPEEPDKEAAVRMVESGFLDFLKNEFFKEPEAICWVLEEGGVWVSALRICRIPEGPYYLEALETRPDRRRQGYGVRLLSEVLDAMKAEGPFRLCDCVGKKNAASLKAHEKCGFRIVSEQGYDYLHQEADDRDFGLEYRYERP</sequence>
<dbReference type="InterPro" id="IPR000182">
    <property type="entry name" value="GNAT_dom"/>
</dbReference>
<comment type="caution">
    <text evidence="2">The sequence shown here is derived from an EMBL/GenBank/DDBJ whole genome shotgun (WGS) entry which is preliminary data.</text>
</comment>
<name>A0AAE3AC60_9FIRM</name>
<proteinExistence type="predicted"/>
<dbReference type="Gene3D" id="3.40.630.30">
    <property type="match status" value="1"/>
</dbReference>
<accession>A0AAE3AC60</accession>
<dbReference type="CDD" id="cd04301">
    <property type="entry name" value="NAT_SF"/>
    <property type="match status" value="1"/>
</dbReference>
<dbReference type="InterPro" id="IPR016181">
    <property type="entry name" value="Acyl_CoA_acyltransferase"/>
</dbReference>
<evidence type="ECO:0000313" key="2">
    <source>
        <dbReference type="EMBL" id="MCC2129871.1"/>
    </source>
</evidence>
<dbReference type="SUPFAM" id="SSF55729">
    <property type="entry name" value="Acyl-CoA N-acyltransferases (Nat)"/>
    <property type="match status" value="1"/>
</dbReference>
<dbReference type="AlphaFoldDB" id="A0AAE3AC60"/>
<organism evidence="2 3">
    <name type="scientific">Brotocaccenecus cirricatena</name>
    <dbReference type="NCBI Taxonomy" id="3064195"/>
    <lineage>
        <taxon>Bacteria</taxon>
        <taxon>Bacillati</taxon>
        <taxon>Bacillota</taxon>
        <taxon>Clostridia</taxon>
        <taxon>Eubacteriales</taxon>
        <taxon>Oscillospiraceae</taxon>
        <taxon>Brotocaccenecus</taxon>
    </lineage>
</organism>
<dbReference type="EMBL" id="JAJEPW010000029">
    <property type="protein sequence ID" value="MCC2129871.1"/>
    <property type="molecule type" value="Genomic_DNA"/>
</dbReference>
<dbReference type="RefSeq" id="WP_302929112.1">
    <property type="nucleotide sequence ID" value="NZ_JAJEPW010000029.1"/>
</dbReference>
<evidence type="ECO:0000259" key="1">
    <source>
        <dbReference type="PROSITE" id="PS51186"/>
    </source>
</evidence>
<feature type="domain" description="N-acetyltransferase" evidence="1">
    <location>
        <begin position="28"/>
        <end position="173"/>
    </location>
</feature>
<gene>
    <name evidence="2" type="ORF">LKD37_10125</name>
</gene>